<evidence type="ECO:0000256" key="3">
    <source>
        <dbReference type="SAM" id="Phobius"/>
    </source>
</evidence>
<gene>
    <name evidence="5" type="ORF">ACFOZY_02060</name>
</gene>
<feature type="domain" description="Magnesium transporter MgtE intracellular" evidence="4">
    <location>
        <begin position="148"/>
        <end position="228"/>
    </location>
</feature>
<dbReference type="Gene3D" id="1.25.60.10">
    <property type="entry name" value="MgtE N-terminal domain-like"/>
    <property type="match status" value="1"/>
</dbReference>
<dbReference type="EMBL" id="JBHSEC010000002">
    <property type="protein sequence ID" value="MFC4409215.1"/>
    <property type="molecule type" value="Genomic_DNA"/>
</dbReference>
<dbReference type="Proteomes" id="UP001595817">
    <property type="component" value="Unassembled WGS sequence"/>
</dbReference>
<dbReference type="InterPro" id="IPR006668">
    <property type="entry name" value="Mg_transptr_MgtE_intracell_dom"/>
</dbReference>
<protein>
    <submittedName>
        <fullName evidence="5">MotE family protein</fullName>
    </submittedName>
</protein>
<evidence type="ECO:0000313" key="5">
    <source>
        <dbReference type="EMBL" id="MFC4409215.1"/>
    </source>
</evidence>
<keyword evidence="3" id="KW-0812">Transmembrane</keyword>
<dbReference type="SUPFAM" id="SSF158791">
    <property type="entry name" value="MgtE N-terminal domain-like"/>
    <property type="match status" value="1"/>
</dbReference>
<evidence type="ECO:0000259" key="4">
    <source>
        <dbReference type="Pfam" id="PF03448"/>
    </source>
</evidence>
<dbReference type="Pfam" id="PF03448">
    <property type="entry name" value="MgtE_N"/>
    <property type="match status" value="1"/>
</dbReference>
<dbReference type="RefSeq" id="WP_378151735.1">
    <property type="nucleotide sequence ID" value="NZ_JBHSEC010000002.1"/>
</dbReference>
<feature type="transmembrane region" description="Helical" evidence="3">
    <location>
        <begin position="54"/>
        <end position="76"/>
    </location>
</feature>
<keyword evidence="3" id="KW-0472">Membrane</keyword>
<organism evidence="5 6">
    <name type="scientific">Chungangia koreensis</name>
    <dbReference type="NCBI Taxonomy" id="752657"/>
    <lineage>
        <taxon>Bacteria</taxon>
        <taxon>Bacillati</taxon>
        <taxon>Bacillota</taxon>
        <taxon>Bacilli</taxon>
        <taxon>Lactobacillales</taxon>
        <taxon>Chungangia</taxon>
    </lineage>
</organism>
<dbReference type="InterPro" id="IPR038076">
    <property type="entry name" value="MgtE_N_sf"/>
</dbReference>
<evidence type="ECO:0000313" key="6">
    <source>
        <dbReference type="Proteomes" id="UP001595817"/>
    </source>
</evidence>
<sequence length="230" mass="26290">MKNRSGWKQSDWTRSRLSGSNQKKTGDLMAKTNKKNTSVAADIEPEKTNKAQILFYWVLIPLLFTFTVLLIFAQIMNVNVFEKAAQLTEKLPFVSENKQEAETPVDLRLEERVVTLQAQIEEKEAEIVSIQSKLEETSSENERLLIEQERLMDEIAVLQRQNEASRLKFEEIVKTFENMSAKSAAPIITNMSETEALRILTSMKPDVLADILEKMSPEDAAKYSELMSTR</sequence>
<feature type="region of interest" description="Disordered" evidence="2">
    <location>
        <begin position="1"/>
        <end position="33"/>
    </location>
</feature>
<reference evidence="6" key="1">
    <citation type="journal article" date="2019" name="Int. J. Syst. Evol. Microbiol.">
        <title>The Global Catalogue of Microorganisms (GCM) 10K type strain sequencing project: providing services to taxonomists for standard genome sequencing and annotation.</title>
        <authorList>
            <consortium name="The Broad Institute Genomics Platform"/>
            <consortium name="The Broad Institute Genome Sequencing Center for Infectious Disease"/>
            <person name="Wu L."/>
            <person name="Ma J."/>
        </authorList>
    </citation>
    <scope>NUCLEOTIDE SEQUENCE [LARGE SCALE GENOMIC DNA]</scope>
    <source>
        <strain evidence="6">CCUG 59778</strain>
    </source>
</reference>
<keyword evidence="3" id="KW-1133">Transmembrane helix</keyword>
<feature type="coiled-coil region" evidence="1">
    <location>
        <begin position="106"/>
        <end position="168"/>
    </location>
</feature>
<proteinExistence type="predicted"/>
<accession>A0ABV8X165</accession>
<name>A0ABV8X165_9LACT</name>
<keyword evidence="6" id="KW-1185">Reference proteome</keyword>
<evidence type="ECO:0000256" key="2">
    <source>
        <dbReference type="SAM" id="MobiDB-lite"/>
    </source>
</evidence>
<feature type="compositionally biased region" description="Polar residues" evidence="2">
    <location>
        <begin position="1"/>
        <end position="23"/>
    </location>
</feature>
<comment type="caution">
    <text evidence="5">The sequence shown here is derived from an EMBL/GenBank/DDBJ whole genome shotgun (WGS) entry which is preliminary data.</text>
</comment>
<keyword evidence="1" id="KW-0175">Coiled coil</keyword>
<evidence type="ECO:0000256" key="1">
    <source>
        <dbReference type="SAM" id="Coils"/>
    </source>
</evidence>